<dbReference type="Proteomes" id="UP000460561">
    <property type="component" value="Unassembled WGS sequence"/>
</dbReference>
<dbReference type="Pfam" id="PF01551">
    <property type="entry name" value="Peptidase_M23"/>
    <property type="match status" value="1"/>
</dbReference>
<accession>A0A845A7N3</accession>
<dbReference type="GO" id="GO:0004222">
    <property type="term" value="F:metalloendopeptidase activity"/>
    <property type="evidence" value="ECO:0007669"/>
    <property type="project" value="TreeGrafter"/>
</dbReference>
<dbReference type="AlphaFoldDB" id="A0A845A7N3"/>
<keyword evidence="1" id="KW-0732">Signal</keyword>
<feature type="chain" id="PRO_5032984617" evidence="1">
    <location>
        <begin position="26"/>
        <end position="267"/>
    </location>
</feature>
<keyword evidence="4" id="KW-1185">Reference proteome</keyword>
<dbReference type="InterPro" id="IPR050570">
    <property type="entry name" value="Cell_wall_metabolism_enzyme"/>
</dbReference>
<dbReference type="InterPro" id="IPR016047">
    <property type="entry name" value="M23ase_b-sheet_dom"/>
</dbReference>
<protein>
    <submittedName>
        <fullName evidence="3">Peptidoglycan DD-metalloendopeptidase family protein</fullName>
    </submittedName>
</protein>
<dbReference type="OrthoDB" id="9795421at2"/>
<dbReference type="SMART" id="SM00257">
    <property type="entry name" value="LysM"/>
    <property type="match status" value="2"/>
</dbReference>
<evidence type="ECO:0000313" key="3">
    <source>
        <dbReference type="EMBL" id="MXP24576.1"/>
    </source>
</evidence>
<feature type="domain" description="LysM" evidence="2">
    <location>
        <begin position="28"/>
        <end position="72"/>
    </location>
</feature>
<feature type="domain" description="LysM" evidence="2">
    <location>
        <begin position="76"/>
        <end position="120"/>
    </location>
</feature>
<comment type="caution">
    <text evidence="3">The sequence shown here is derived from an EMBL/GenBank/DDBJ whole genome shotgun (WGS) entry which is preliminary data.</text>
</comment>
<feature type="signal peptide" evidence="1">
    <location>
        <begin position="1"/>
        <end position="25"/>
    </location>
</feature>
<dbReference type="PANTHER" id="PTHR21666">
    <property type="entry name" value="PEPTIDASE-RELATED"/>
    <property type="match status" value="1"/>
</dbReference>
<dbReference type="Pfam" id="PF01476">
    <property type="entry name" value="LysM"/>
    <property type="match status" value="2"/>
</dbReference>
<dbReference type="InterPro" id="IPR018392">
    <property type="entry name" value="LysM"/>
</dbReference>
<dbReference type="EMBL" id="WTYQ01000001">
    <property type="protein sequence ID" value="MXP24576.1"/>
    <property type="molecule type" value="Genomic_DNA"/>
</dbReference>
<dbReference type="PANTHER" id="PTHR21666:SF290">
    <property type="entry name" value="PEPTIDASE M23 DOMAIN PROTEIN"/>
    <property type="match status" value="1"/>
</dbReference>
<proteinExistence type="predicted"/>
<dbReference type="InterPro" id="IPR011055">
    <property type="entry name" value="Dup_hybrid_motif"/>
</dbReference>
<gene>
    <name evidence="3" type="ORF">GRI39_00730</name>
</gene>
<evidence type="ECO:0000256" key="1">
    <source>
        <dbReference type="SAM" id="SignalP"/>
    </source>
</evidence>
<organism evidence="3 4">
    <name type="scientific">Altericroceibacterium indicum</name>
    <dbReference type="NCBI Taxonomy" id="374177"/>
    <lineage>
        <taxon>Bacteria</taxon>
        <taxon>Pseudomonadati</taxon>
        <taxon>Pseudomonadota</taxon>
        <taxon>Alphaproteobacteria</taxon>
        <taxon>Sphingomonadales</taxon>
        <taxon>Erythrobacteraceae</taxon>
        <taxon>Altericroceibacterium</taxon>
    </lineage>
</organism>
<dbReference type="RefSeq" id="WP_160737801.1">
    <property type="nucleotide sequence ID" value="NZ_WTYQ01000001.1"/>
</dbReference>
<evidence type="ECO:0000313" key="4">
    <source>
        <dbReference type="Proteomes" id="UP000460561"/>
    </source>
</evidence>
<dbReference type="SUPFAM" id="SSF51261">
    <property type="entry name" value="Duplicated hybrid motif"/>
    <property type="match status" value="1"/>
</dbReference>
<reference evidence="3 4" key="1">
    <citation type="submission" date="2019-12" db="EMBL/GenBank/DDBJ databases">
        <title>Genomic-based taxomic classification of the family Erythrobacteraceae.</title>
        <authorList>
            <person name="Xu L."/>
        </authorList>
    </citation>
    <scope>NUCLEOTIDE SEQUENCE [LARGE SCALE GENOMIC DNA]</scope>
    <source>
        <strain evidence="3 4">DSM 18604</strain>
    </source>
</reference>
<dbReference type="Gene3D" id="2.70.70.10">
    <property type="entry name" value="Glucose Permease (Domain IIA)"/>
    <property type="match status" value="1"/>
</dbReference>
<dbReference type="CDD" id="cd12797">
    <property type="entry name" value="M23_peptidase"/>
    <property type="match status" value="1"/>
</dbReference>
<sequence length="267" mass="28334">MIIRRGLAVAIAPFALLLVAATDPATETIHKVKEGETLAGIANRANVPLIVIAEANGLTDPYVVKLGQMLKIPRQRIHVVKQGDTGFAIAYRYGVPFKQIALANNLPDDGTVKTGQKLIIPAVFDAPAPSSNSSKTPRKPHFRLPATGNVLLSWQRRADGGGHDGIDFAVNKGDMIPAAASGTVIFAGNEPKRFGKLVVIDHGNGWQTAYGHLMQVTVTKGNTVKSGERIGLGGQSGMATRPELHFEIRRNGTPVDPTMELGLKAGG</sequence>
<name>A0A845A7N3_9SPHN</name>
<evidence type="ECO:0000259" key="2">
    <source>
        <dbReference type="PROSITE" id="PS51782"/>
    </source>
</evidence>
<dbReference type="CDD" id="cd00118">
    <property type="entry name" value="LysM"/>
    <property type="match status" value="2"/>
</dbReference>
<dbReference type="InterPro" id="IPR036779">
    <property type="entry name" value="LysM_dom_sf"/>
</dbReference>
<dbReference type="PROSITE" id="PS51782">
    <property type="entry name" value="LYSM"/>
    <property type="match status" value="2"/>
</dbReference>
<dbReference type="Gene3D" id="3.10.350.10">
    <property type="entry name" value="LysM domain"/>
    <property type="match status" value="2"/>
</dbReference>